<comment type="miscellaneous">
    <text evidence="5">In the reaction, the free carboxyl group of octanoic acid is attached via an amide linkage to the epsilon-amino group of a specific lysine residue of lipoyl domains of lipoate-dependent enzymes.</text>
</comment>
<feature type="binding site" evidence="5 8">
    <location>
        <begin position="168"/>
        <end position="170"/>
    </location>
    <ligand>
        <name>substrate</name>
    </ligand>
</feature>
<dbReference type="UniPathway" id="UPA00538">
    <property type="reaction ID" value="UER00592"/>
</dbReference>
<dbReference type="AlphaFoldDB" id="U6B7U0"/>
<dbReference type="PIRSF" id="PIRSF016262">
    <property type="entry name" value="LPLase"/>
    <property type="match status" value="1"/>
</dbReference>
<dbReference type="SUPFAM" id="SSF55681">
    <property type="entry name" value="Class II aaRS and biotin synthetases"/>
    <property type="match status" value="1"/>
</dbReference>
<evidence type="ECO:0000256" key="4">
    <source>
        <dbReference type="ARBA" id="ARBA00024732"/>
    </source>
</evidence>
<comment type="subcellular location">
    <subcellularLocation>
        <location evidence="5">Cytoplasm</location>
    </subcellularLocation>
</comment>
<keyword evidence="11" id="KW-0436">Ligase</keyword>
<dbReference type="PANTHER" id="PTHR10993:SF7">
    <property type="entry name" value="LIPOYLTRANSFERASE 2, MITOCHONDRIAL-RELATED"/>
    <property type="match status" value="1"/>
</dbReference>
<keyword evidence="12" id="KW-1185">Reference proteome</keyword>
<evidence type="ECO:0000256" key="3">
    <source>
        <dbReference type="ARBA" id="ARBA00023315"/>
    </source>
</evidence>
<protein>
    <recommendedName>
        <fullName evidence="5 6">Octanoyltransferase</fullName>
        <ecNumber evidence="5 6">2.3.1.181</ecNumber>
    </recommendedName>
    <alternativeName>
        <fullName evidence="5">Lipoate-protein ligase B</fullName>
    </alternativeName>
    <alternativeName>
        <fullName evidence="5">Lipoyl/octanoyl transferase</fullName>
    </alternativeName>
    <alternativeName>
        <fullName evidence="5">Octanoyl-[acyl-carrier-protein]-protein N-octanoyltransferase</fullName>
    </alternativeName>
</protein>
<feature type="binding site" evidence="5 8">
    <location>
        <begin position="155"/>
        <end position="157"/>
    </location>
    <ligand>
        <name>substrate</name>
    </ligand>
</feature>
<evidence type="ECO:0000313" key="12">
    <source>
        <dbReference type="Proteomes" id="UP000017862"/>
    </source>
</evidence>
<feature type="domain" description="BPL/LPL catalytic" evidence="10">
    <location>
        <begin position="38"/>
        <end position="224"/>
    </location>
</feature>
<dbReference type="EMBL" id="CP006604">
    <property type="protein sequence ID" value="AHA27792.1"/>
    <property type="molecule type" value="Genomic_DNA"/>
</dbReference>
<evidence type="ECO:0000256" key="1">
    <source>
        <dbReference type="ARBA" id="ARBA00004821"/>
    </source>
</evidence>
<evidence type="ECO:0000256" key="9">
    <source>
        <dbReference type="PIRSR" id="PIRSR016262-3"/>
    </source>
</evidence>
<keyword evidence="2 5" id="KW-0808">Transferase</keyword>
<evidence type="ECO:0000256" key="8">
    <source>
        <dbReference type="PIRSR" id="PIRSR016262-2"/>
    </source>
</evidence>
<dbReference type="Gene3D" id="3.30.930.10">
    <property type="entry name" value="Bira Bifunctional Protein, Domain 2"/>
    <property type="match status" value="1"/>
</dbReference>
<evidence type="ECO:0000256" key="5">
    <source>
        <dbReference type="HAMAP-Rule" id="MF_00013"/>
    </source>
</evidence>
<evidence type="ECO:0000256" key="2">
    <source>
        <dbReference type="ARBA" id="ARBA00022679"/>
    </source>
</evidence>
<dbReference type="InterPro" id="IPR004143">
    <property type="entry name" value="BPL_LPL_catalytic"/>
</dbReference>
<feature type="binding site" evidence="5 8">
    <location>
        <begin position="77"/>
        <end position="84"/>
    </location>
    <ligand>
        <name>substrate</name>
    </ligand>
</feature>
<sequence length="230" mass="26678">MFPKEDLPPIRWWVTNHLVSYEESHQIMEHEAQLISTGDKEELVWLLEYPPIYTAGASSNSSDLLSPKRFPVYHIRRGGGYTYHGPGQRIVYVMLNLKKRNQDVRCFVASLEEVIIQTLKKLGINGERRDDRVGIWISHPNQTVKEKYIEEKIASIGIKIRKWVTFHGFSMNIDPDLSHYEGIIPCGINQFGVTSLKKLGRCYSNKHIDSLIRESFETIFGPTQLREYKK</sequence>
<dbReference type="eggNOG" id="COG0321">
    <property type="taxonomic scope" value="Bacteria"/>
</dbReference>
<keyword evidence="5" id="KW-0963">Cytoplasm</keyword>
<comment type="catalytic activity">
    <reaction evidence="5 6">
        <text>octanoyl-[ACP] + L-lysyl-[protein] = N(6)-octanoyl-L-lysyl-[protein] + holo-[ACP] + H(+)</text>
        <dbReference type="Rhea" id="RHEA:17665"/>
        <dbReference type="Rhea" id="RHEA-COMP:9636"/>
        <dbReference type="Rhea" id="RHEA-COMP:9685"/>
        <dbReference type="Rhea" id="RHEA-COMP:9752"/>
        <dbReference type="Rhea" id="RHEA-COMP:9928"/>
        <dbReference type="ChEBI" id="CHEBI:15378"/>
        <dbReference type="ChEBI" id="CHEBI:29969"/>
        <dbReference type="ChEBI" id="CHEBI:64479"/>
        <dbReference type="ChEBI" id="CHEBI:78463"/>
        <dbReference type="ChEBI" id="CHEBI:78809"/>
        <dbReference type="EC" id="2.3.1.181"/>
    </reaction>
</comment>
<dbReference type="PROSITE" id="PS51733">
    <property type="entry name" value="BPL_LPL_CATALYTIC"/>
    <property type="match status" value="1"/>
</dbReference>
<reference evidence="11 12" key="1">
    <citation type="journal article" date="2014" name="Mol. Plant Microbe Interact.">
        <title>The complete genome sequence of Candidatus Liberibacter americanus, associated with citrus Huanglongbing.</title>
        <authorList>
            <person name="Wulff N.A."/>
            <person name="Zhang S."/>
            <person name="Setubal J.C."/>
            <person name="Almeida N.F."/>
            <person name="Martins E.C."/>
            <person name="Harakava R."/>
            <person name="Kumar D."/>
            <person name="Rangel L.T."/>
            <person name="Foissac X."/>
            <person name="Bove J."/>
            <person name="Gabriel D.W."/>
        </authorList>
    </citation>
    <scope>NUCLEOTIDE SEQUENCE [LARGE SCALE GENOMIC DNA]</scope>
    <source>
        <strain evidence="11 12">Sao Paulo</strain>
    </source>
</reference>
<dbReference type="Proteomes" id="UP000017862">
    <property type="component" value="Chromosome"/>
</dbReference>
<dbReference type="HOGENOM" id="CLU_035168_3_0_5"/>
<dbReference type="Pfam" id="PF21948">
    <property type="entry name" value="LplA-B_cat"/>
    <property type="match status" value="1"/>
</dbReference>
<name>U6B7U0_9HYPH</name>
<dbReference type="KEGG" id="lar:lam_429"/>
<dbReference type="GO" id="GO:0005737">
    <property type="term" value="C:cytoplasm"/>
    <property type="evidence" value="ECO:0007669"/>
    <property type="project" value="UniProtKB-SubCell"/>
</dbReference>
<evidence type="ECO:0000259" key="10">
    <source>
        <dbReference type="PROSITE" id="PS51733"/>
    </source>
</evidence>
<dbReference type="GO" id="GO:0016874">
    <property type="term" value="F:ligase activity"/>
    <property type="evidence" value="ECO:0007669"/>
    <property type="project" value="UniProtKB-KW"/>
</dbReference>
<comment type="similarity">
    <text evidence="5 6">Belongs to the LipB family.</text>
</comment>
<dbReference type="InterPro" id="IPR000544">
    <property type="entry name" value="Octanoyltransferase"/>
</dbReference>
<keyword evidence="3 5" id="KW-0012">Acyltransferase</keyword>
<dbReference type="NCBIfam" id="NF010921">
    <property type="entry name" value="PRK14341.1"/>
    <property type="match status" value="1"/>
</dbReference>
<accession>U6B7U0</accession>
<dbReference type="CDD" id="cd16444">
    <property type="entry name" value="LipB"/>
    <property type="match status" value="1"/>
</dbReference>
<dbReference type="GO" id="GO:0033819">
    <property type="term" value="F:lipoyl(octanoyl) transferase activity"/>
    <property type="evidence" value="ECO:0007669"/>
    <property type="project" value="UniProtKB-EC"/>
</dbReference>
<dbReference type="PATRIC" id="fig|1261131.3.peg.411"/>
<evidence type="ECO:0000256" key="6">
    <source>
        <dbReference type="PIRNR" id="PIRNR016262"/>
    </source>
</evidence>
<dbReference type="PANTHER" id="PTHR10993">
    <property type="entry name" value="OCTANOYLTRANSFERASE"/>
    <property type="match status" value="1"/>
</dbReference>
<feature type="active site" description="Acyl-thioester intermediate" evidence="5 7">
    <location>
        <position position="186"/>
    </location>
</feature>
<dbReference type="HAMAP" id="MF_00013">
    <property type="entry name" value="LipB"/>
    <property type="match status" value="1"/>
</dbReference>
<feature type="site" description="Lowers pKa of active site Cys" evidence="5 9">
    <location>
        <position position="152"/>
    </location>
</feature>
<comment type="function">
    <text evidence="4 5 6">Catalyzes the transfer of endogenously produced octanoic acid from octanoyl-acyl-carrier-protein onto the lipoyl domains of lipoate-dependent enzymes. Lipoyl-ACP can also act as a substrate although octanoyl-ACP is likely to be the physiological substrate.</text>
</comment>
<comment type="pathway">
    <text evidence="1 5 6">Protein modification; protein lipoylation via endogenous pathway; protein N(6)-(lipoyl)lysine from octanoyl-[acyl-carrier-protein]: step 1/2.</text>
</comment>
<dbReference type="EC" id="2.3.1.181" evidence="5 6"/>
<proteinExistence type="inferred from homology"/>
<dbReference type="GO" id="GO:0009249">
    <property type="term" value="P:protein lipoylation"/>
    <property type="evidence" value="ECO:0007669"/>
    <property type="project" value="InterPro"/>
</dbReference>
<dbReference type="PROSITE" id="PS01313">
    <property type="entry name" value="LIPB"/>
    <property type="match status" value="1"/>
</dbReference>
<organism evidence="11 12">
    <name type="scientific">Candidatus Liberibacter americanus str. Sao Paulo</name>
    <dbReference type="NCBI Taxonomy" id="1261131"/>
    <lineage>
        <taxon>Bacteria</taxon>
        <taxon>Pseudomonadati</taxon>
        <taxon>Pseudomonadota</taxon>
        <taxon>Alphaproteobacteria</taxon>
        <taxon>Hyphomicrobiales</taxon>
        <taxon>Rhizobiaceae</taxon>
        <taxon>Liberibacter</taxon>
    </lineage>
</organism>
<dbReference type="NCBIfam" id="NF010925">
    <property type="entry name" value="PRK14345.1"/>
    <property type="match status" value="1"/>
</dbReference>
<gene>
    <name evidence="5 11" type="primary">lipB</name>
    <name evidence="11" type="ORF">lam_429</name>
</gene>
<evidence type="ECO:0000313" key="11">
    <source>
        <dbReference type="EMBL" id="AHA27792.1"/>
    </source>
</evidence>
<dbReference type="NCBIfam" id="TIGR00214">
    <property type="entry name" value="lipB"/>
    <property type="match status" value="1"/>
</dbReference>
<dbReference type="InterPro" id="IPR020605">
    <property type="entry name" value="Octanoyltransferase_CS"/>
</dbReference>
<dbReference type="STRING" id="1261131.lam_429"/>
<evidence type="ECO:0000256" key="7">
    <source>
        <dbReference type="PIRSR" id="PIRSR016262-1"/>
    </source>
</evidence>
<dbReference type="InterPro" id="IPR045864">
    <property type="entry name" value="aa-tRNA-synth_II/BPL/LPL"/>
</dbReference>